<proteinExistence type="predicted"/>
<name>A0A6N4WCH6_9MYCO</name>
<evidence type="ECO:0008006" key="3">
    <source>
        <dbReference type="Google" id="ProtNLM"/>
    </source>
</evidence>
<sequence>MSYSTVAQEPFAIREGLTGTPGSTVSHPFIDGMVGGQAVVTAFESLAQRDDGGSPQWFLVTYPDVAHFAGVDHPATVAISDESQARQWVSFIAALCAKATTAVSS</sequence>
<evidence type="ECO:0000313" key="1">
    <source>
        <dbReference type="EMBL" id="BBZ77752.1"/>
    </source>
</evidence>
<dbReference type="KEGG" id="many:MANY_30890"/>
<keyword evidence="2" id="KW-1185">Reference proteome</keyword>
<dbReference type="AlphaFoldDB" id="A0A6N4WCH6"/>
<dbReference type="EMBL" id="AP022620">
    <property type="protein sequence ID" value="BBZ77752.1"/>
    <property type="molecule type" value="Genomic_DNA"/>
</dbReference>
<protein>
    <recommendedName>
        <fullName evidence="3">Dienelactone hydrolase domain-containing protein</fullName>
    </recommendedName>
</protein>
<evidence type="ECO:0000313" key="2">
    <source>
        <dbReference type="Proteomes" id="UP000467249"/>
    </source>
</evidence>
<dbReference type="RefSeq" id="WP_163805024.1">
    <property type="nucleotide sequence ID" value="NZ_AP022620.1"/>
</dbReference>
<gene>
    <name evidence="1" type="ORF">MANY_30890</name>
</gene>
<accession>A0A6N4WCH6</accession>
<reference evidence="1 2" key="1">
    <citation type="journal article" date="2019" name="Emerg. Microbes Infect.">
        <title>Comprehensive subspecies identification of 175 nontuberculous mycobacteria species based on 7547 genomic profiles.</title>
        <authorList>
            <person name="Matsumoto Y."/>
            <person name="Kinjo T."/>
            <person name="Motooka D."/>
            <person name="Nabeya D."/>
            <person name="Jung N."/>
            <person name="Uechi K."/>
            <person name="Horii T."/>
            <person name="Iida T."/>
            <person name="Fujita J."/>
            <person name="Nakamura S."/>
        </authorList>
    </citation>
    <scope>NUCLEOTIDE SEQUENCE [LARGE SCALE GENOMIC DNA]</scope>
    <source>
        <strain evidence="1 2">JCM 30275</strain>
    </source>
</reference>
<organism evidence="1 2">
    <name type="scientific">Mycolicibacterium anyangense</name>
    <dbReference type="NCBI Taxonomy" id="1431246"/>
    <lineage>
        <taxon>Bacteria</taxon>
        <taxon>Bacillati</taxon>
        <taxon>Actinomycetota</taxon>
        <taxon>Actinomycetes</taxon>
        <taxon>Mycobacteriales</taxon>
        <taxon>Mycobacteriaceae</taxon>
        <taxon>Mycolicibacterium</taxon>
    </lineage>
</organism>
<dbReference type="Proteomes" id="UP000467249">
    <property type="component" value="Chromosome"/>
</dbReference>